<accession>A0A444UJ01</accession>
<dbReference type="InterPro" id="IPR012337">
    <property type="entry name" value="RNaseH-like_sf"/>
</dbReference>
<reference evidence="1 2" key="1">
    <citation type="submission" date="2019-01" db="EMBL/GenBank/DDBJ databases">
        <title>Draft Genome and Complete Hox-Cluster Characterization of the Sterlet Sturgeon (Acipenser ruthenus).</title>
        <authorList>
            <person name="Wei Q."/>
        </authorList>
    </citation>
    <scope>NUCLEOTIDE SEQUENCE [LARGE SCALE GENOMIC DNA]</scope>
    <source>
        <strain evidence="1">WHYD16114868_AA</strain>
        <tissue evidence="1">Blood</tissue>
    </source>
</reference>
<evidence type="ECO:0000313" key="1">
    <source>
        <dbReference type="EMBL" id="RXM35166.1"/>
    </source>
</evidence>
<dbReference type="SUPFAM" id="SSF53098">
    <property type="entry name" value="Ribonuclease H-like"/>
    <property type="match status" value="1"/>
</dbReference>
<keyword evidence="2" id="KW-1185">Reference proteome</keyword>
<proteinExistence type="predicted"/>
<sequence length="186" mass="20621">MNLTTQITNVLVKVSSIVSHIQKFTTATDLLEDQPKAQSATVAHWNSQIKMVRSVLSIGKEKLDSLDTTTLTARDRLVPNDFISIMTPFKEVTDSIEGDQVVTASFVVPFNSGIKRHLSFPSEFNKLVIGLMSSIAKRLSKYEDRTTYQRAAVLDPCLKEDLLTLASTFTVDSQGHPQVDVFFPSA</sequence>
<name>A0A444UJ01_ACIRT</name>
<dbReference type="AlphaFoldDB" id="A0A444UJ01"/>
<dbReference type="EMBL" id="SCEB01214470">
    <property type="protein sequence ID" value="RXM35166.1"/>
    <property type="molecule type" value="Genomic_DNA"/>
</dbReference>
<organism evidence="1 2">
    <name type="scientific">Acipenser ruthenus</name>
    <name type="common">Sterlet sturgeon</name>
    <dbReference type="NCBI Taxonomy" id="7906"/>
    <lineage>
        <taxon>Eukaryota</taxon>
        <taxon>Metazoa</taxon>
        <taxon>Chordata</taxon>
        <taxon>Craniata</taxon>
        <taxon>Vertebrata</taxon>
        <taxon>Euteleostomi</taxon>
        <taxon>Actinopterygii</taxon>
        <taxon>Chondrostei</taxon>
        <taxon>Acipenseriformes</taxon>
        <taxon>Acipenseridae</taxon>
        <taxon>Acipenser</taxon>
    </lineage>
</organism>
<protein>
    <submittedName>
        <fullName evidence="1">Uncharacterized protein</fullName>
    </submittedName>
</protein>
<dbReference type="Proteomes" id="UP000289886">
    <property type="component" value="Unassembled WGS sequence"/>
</dbReference>
<comment type="caution">
    <text evidence="1">The sequence shown here is derived from an EMBL/GenBank/DDBJ whole genome shotgun (WGS) entry which is preliminary data.</text>
</comment>
<gene>
    <name evidence="1" type="ORF">EOD39_13319</name>
</gene>
<evidence type="ECO:0000313" key="2">
    <source>
        <dbReference type="Proteomes" id="UP000289886"/>
    </source>
</evidence>